<feature type="domain" description="C2H2-type" evidence="2">
    <location>
        <begin position="95"/>
        <end position="118"/>
    </location>
</feature>
<dbReference type="SMART" id="SM00355">
    <property type="entry name" value="ZnF_C2H2"/>
    <property type="match status" value="3"/>
</dbReference>
<dbReference type="InterPro" id="IPR013087">
    <property type="entry name" value="Znf_C2H2_type"/>
</dbReference>
<reference evidence="3" key="1">
    <citation type="journal article" date="2021" name="Nat. Commun.">
        <title>Genetic determinants of endophytism in the Arabidopsis root mycobiome.</title>
        <authorList>
            <person name="Mesny F."/>
            <person name="Miyauchi S."/>
            <person name="Thiergart T."/>
            <person name="Pickel B."/>
            <person name="Atanasova L."/>
            <person name="Karlsson M."/>
            <person name="Huettel B."/>
            <person name="Barry K.W."/>
            <person name="Haridas S."/>
            <person name="Chen C."/>
            <person name="Bauer D."/>
            <person name="Andreopoulos W."/>
            <person name="Pangilinan J."/>
            <person name="LaButti K."/>
            <person name="Riley R."/>
            <person name="Lipzen A."/>
            <person name="Clum A."/>
            <person name="Drula E."/>
            <person name="Henrissat B."/>
            <person name="Kohler A."/>
            <person name="Grigoriev I.V."/>
            <person name="Martin F.M."/>
            <person name="Hacquard S."/>
        </authorList>
    </citation>
    <scope>NUCLEOTIDE SEQUENCE</scope>
    <source>
        <strain evidence="3">MPI-CAGE-AT-0021</strain>
    </source>
</reference>
<gene>
    <name evidence="3" type="ORF">B0J13DRAFT_273818</name>
</gene>
<sequence>RTHDHTSFNGHNHVINADSSETWSGNDGAISQPICRSRPGQLFLEKELPPSSLYQGQSQDGQYFCTYQDCRQYPKKSYNIPSKLRKHARNHFKSVQCPECTIEKAEQKDMRDHVRIAHPSLAEALGIAGETLICPHCGAKISNCREDNMSRHVTRFHTAE</sequence>
<keyword evidence="4" id="KW-1185">Reference proteome</keyword>
<feature type="region of interest" description="Disordered" evidence="1">
    <location>
        <begin position="1"/>
        <end position="30"/>
    </location>
</feature>
<proteinExistence type="predicted"/>
<organism evidence="3 4">
    <name type="scientific">Dactylonectria estremocensis</name>
    <dbReference type="NCBI Taxonomy" id="1079267"/>
    <lineage>
        <taxon>Eukaryota</taxon>
        <taxon>Fungi</taxon>
        <taxon>Dikarya</taxon>
        <taxon>Ascomycota</taxon>
        <taxon>Pezizomycotina</taxon>
        <taxon>Sordariomycetes</taxon>
        <taxon>Hypocreomycetidae</taxon>
        <taxon>Hypocreales</taxon>
        <taxon>Nectriaceae</taxon>
        <taxon>Dactylonectria</taxon>
    </lineage>
</organism>
<protein>
    <recommendedName>
        <fullName evidence="2">C2H2-type domain-containing protein</fullName>
    </recommendedName>
</protein>
<evidence type="ECO:0000259" key="2">
    <source>
        <dbReference type="SMART" id="SM00355"/>
    </source>
</evidence>
<feature type="domain" description="C2H2-type" evidence="2">
    <location>
        <begin position="132"/>
        <end position="157"/>
    </location>
</feature>
<accession>A0A9P9D0C5</accession>
<evidence type="ECO:0000256" key="1">
    <source>
        <dbReference type="SAM" id="MobiDB-lite"/>
    </source>
</evidence>
<dbReference type="AlphaFoldDB" id="A0A9P9D0C5"/>
<evidence type="ECO:0000313" key="4">
    <source>
        <dbReference type="Proteomes" id="UP000717696"/>
    </source>
</evidence>
<feature type="domain" description="C2H2-type" evidence="2">
    <location>
        <begin position="63"/>
        <end position="91"/>
    </location>
</feature>
<name>A0A9P9D0C5_9HYPO</name>
<dbReference type="Proteomes" id="UP000717696">
    <property type="component" value="Unassembled WGS sequence"/>
</dbReference>
<feature type="non-terminal residue" evidence="3">
    <location>
        <position position="160"/>
    </location>
</feature>
<dbReference type="OrthoDB" id="654211at2759"/>
<comment type="caution">
    <text evidence="3">The sequence shown here is derived from an EMBL/GenBank/DDBJ whole genome shotgun (WGS) entry which is preliminary data.</text>
</comment>
<evidence type="ECO:0000313" key="3">
    <source>
        <dbReference type="EMBL" id="KAH7111015.1"/>
    </source>
</evidence>
<dbReference type="EMBL" id="JAGMUU010000059">
    <property type="protein sequence ID" value="KAH7111015.1"/>
    <property type="molecule type" value="Genomic_DNA"/>
</dbReference>
<dbReference type="Gene3D" id="3.30.160.60">
    <property type="entry name" value="Classic Zinc Finger"/>
    <property type="match status" value="1"/>
</dbReference>